<feature type="transmembrane region" description="Helical" evidence="6">
    <location>
        <begin position="280"/>
        <end position="302"/>
    </location>
</feature>
<organism evidence="7 8">
    <name type="scientific">Dillenia turbinata</name>
    <dbReference type="NCBI Taxonomy" id="194707"/>
    <lineage>
        <taxon>Eukaryota</taxon>
        <taxon>Viridiplantae</taxon>
        <taxon>Streptophyta</taxon>
        <taxon>Embryophyta</taxon>
        <taxon>Tracheophyta</taxon>
        <taxon>Spermatophyta</taxon>
        <taxon>Magnoliopsida</taxon>
        <taxon>eudicotyledons</taxon>
        <taxon>Gunneridae</taxon>
        <taxon>Pentapetalae</taxon>
        <taxon>Dilleniales</taxon>
        <taxon>Dilleniaceae</taxon>
        <taxon>Dillenia</taxon>
    </lineage>
</organism>
<dbReference type="PANTHER" id="PTHR45649:SF17">
    <property type="entry name" value="AMINO ACID PERMEASE_ SLC12A DOMAIN-CONTAINING PROTEIN"/>
    <property type="match status" value="1"/>
</dbReference>
<keyword evidence="8" id="KW-1185">Reference proteome</keyword>
<feature type="transmembrane region" description="Helical" evidence="6">
    <location>
        <begin position="531"/>
        <end position="552"/>
    </location>
</feature>
<evidence type="ECO:0000256" key="3">
    <source>
        <dbReference type="ARBA" id="ARBA00022692"/>
    </source>
</evidence>
<evidence type="ECO:0000256" key="4">
    <source>
        <dbReference type="ARBA" id="ARBA00022989"/>
    </source>
</evidence>
<feature type="transmembrane region" description="Helical" evidence="6">
    <location>
        <begin position="84"/>
        <end position="105"/>
    </location>
</feature>
<feature type="transmembrane region" description="Helical" evidence="6">
    <location>
        <begin position="504"/>
        <end position="525"/>
    </location>
</feature>
<evidence type="ECO:0000256" key="5">
    <source>
        <dbReference type="ARBA" id="ARBA00023136"/>
    </source>
</evidence>
<reference evidence="7 8" key="1">
    <citation type="submission" date="2023-12" db="EMBL/GenBank/DDBJ databases">
        <title>A high-quality genome assembly for Dillenia turbinata (Dilleniales).</title>
        <authorList>
            <person name="Chanderbali A."/>
        </authorList>
    </citation>
    <scope>NUCLEOTIDE SEQUENCE [LARGE SCALE GENOMIC DNA]</scope>
    <source>
        <strain evidence="7">LSX21</strain>
        <tissue evidence="7">Leaf</tissue>
    </source>
</reference>
<dbReference type="PANTHER" id="PTHR45649">
    <property type="entry name" value="AMINO-ACID PERMEASE BAT1"/>
    <property type="match status" value="1"/>
</dbReference>
<proteinExistence type="predicted"/>
<dbReference type="GO" id="GO:0006865">
    <property type="term" value="P:amino acid transport"/>
    <property type="evidence" value="ECO:0007669"/>
    <property type="project" value="InterPro"/>
</dbReference>
<evidence type="ECO:0000256" key="6">
    <source>
        <dbReference type="SAM" id="Phobius"/>
    </source>
</evidence>
<evidence type="ECO:0000256" key="1">
    <source>
        <dbReference type="ARBA" id="ARBA00004141"/>
    </source>
</evidence>
<feature type="transmembrane region" description="Helical" evidence="6">
    <location>
        <begin position="207"/>
        <end position="227"/>
    </location>
</feature>
<dbReference type="InterPro" id="IPR002293">
    <property type="entry name" value="AA/rel_permease1"/>
</dbReference>
<keyword evidence="5 6" id="KW-0472">Membrane</keyword>
<dbReference type="AlphaFoldDB" id="A0AAN8VTQ9"/>
<dbReference type="PIRSF" id="PIRSF006060">
    <property type="entry name" value="AA_transporter"/>
    <property type="match status" value="1"/>
</dbReference>
<dbReference type="Pfam" id="PF13520">
    <property type="entry name" value="AA_permease_2"/>
    <property type="match status" value="1"/>
</dbReference>
<protein>
    <submittedName>
        <fullName evidence="7">Amino acid/polyamine transporter I</fullName>
    </submittedName>
</protein>
<dbReference type="EMBL" id="JBAMMX010000005">
    <property type="protein sequence ID" value="KAK6939925.1"/>
    <property type="molecule type" value="Genomic_DNA"/>
</dbReference>
<keyword evidence="3 6" id="KW-0812">Transmembrane</keyword>
<dbReference type="GO" id="GO:0016020">
    <property type="term" value="C:membrane"/>
    <property type="evidence" value="ECO:0007669"/>
    <property type="project" value="UniProtKB-SubCell"/>
</dbReference>
<dbReference type="Proteomes" id="UP001370490">
    <property type="component" value="Unassembled WGS sequence"/>
</dbReference>
<feature type="transmembrane region" description="Helical" evidence="6">
    <location>
        <begin position="117"/>
        <end position="150"/>
    </location>
</feature>
<sequence length="572" mass="63333">MQHCIEAEKEERMRSISTALPKVTASHALVNSKGFPTGKAEEFSDMGLEDEQVNATGQAMEVDSGEKRLNELGYKQELRREMTFFKTMAITFSSMAVFTGTPLYGPSLLYAGPASLIWGWVVVTFFTWFVGLAMAEICSSFPTTGSLYFWAAHLAGRKWGPFASWCCAWLETIGLVSGIGAQAFSGAQTLQMIILLSTGTNKGGGYFTPRSVFLCMYIFQTFIWAVLNTFELQLIAFLNIISICWQVIGGLVIIIMLPLVAHPTQSASYVFTHFEMAPEATGISSKAYAVIMSVLLSNYCLYGYDTAAHLTEETKGADRNGPIAILSCIGIITIFGWAYNLALTFSIKDPSYLYDPNNETAGALVPAQIIYDAFHGRYHNSTGAIVFLCIIWGSFFFCGLSVTTSAARVIYALSRDNGIPLSRIWRRIHPRRKVPTNAVWLSATIAIILGLPILKLDVAFTAIISISTIGWVGGYAVPIFARLCMDEENFKPGPFYLGRARRPICLVAFLWICYTCSAFLLPTLYPIKWKTFNYAPVALGVALTLIMLWWILDARKWFKGPVRNIDAQNLGI</sequence>
<evidence type="ECO:0000313" key="8">
    <source>
        <dbReference type="Proteomes" id="UP001370490"/>
    </source>
</evidence>
<feature type="transmembrane region" description="Helical" evidence="6">
    <location>
        <begin position="323"/>
        <end position="347"/>
    </location>
</feature>
<dbReference type="InterPro" id="IPR004840">
    <property type="entry name" value="Amino_acid_permease_CS"/>
</dbReference>
<comment type="caution">
    <text evidence="7">The sequence shown here is derived from an EMBL/GenBank/DDBJ whole genome shotgun (WGS) entry which is preliminary data.</text>
</comment>
<keyword evidence="2" id="KW-0813">Transport</keyword>
<feature type="transmembrane region" description="Helical" evidence="6">
    <location>
        <begin position="234"/>
        <end position="260"/>
    </location>
</feature>
<keyword evidence="4 6" id="KW-1133">Transmembrane helix</keyword>
<evidence type="ECO:0000313" key="7">
    <source>
        <dbReference type="EMBL" id="KAK6939925.1"/>
    </source>
</evidence>
<evidence type="ECO:0000256" key="2">
    <source>
        <dbReference type="ARBA" id="ARBA00022448"/>
    </source>
</evidence>
<dbReference type="Gene3D" id="1.20.1740.10">
    <property type="entry name" value="Amino acid/polyamine transporter I"/>
    <property type="match status" value="1"/>
</dbReference>
<gene>
    <name evidence="7" type="ORF">RJ641_029456</name>
</gene>
<dbReference type="GO" id="GO:0022857">
    <property type="term" value="F:transmembrane transporter activity"/>
    <property type="evidence" value="ECO:0007669"/>
    <property type="project" value="InterPro"/>
</dbReference>
<feature type="transmembrane region" description="Helical" evidence="6">
    <location>
        <begin position="460"/>
        <end position="483"/>
    </location>
</feature>
<comment type="subcellular location">
    <subcellularLocation>
        <location evidence="1">Membrane</location>
        <topology evidence="1">Multi-pass membrane protein</topology>
    </subcellularLocation>
</comment>
<dbReference type="PROSITE" id="PS00218">
    <property type="entry name" value="AMINO_ACID_PERMEASE_1"/>
    <property type="match status" value="1"/>
</dbReference>
<feature type="transmembrane region" description="Helical" evidence="6">
    <location>
        <begin position="162"/>
        <end position="187"/>
    </location>
</feature>
<feature type="transmembrane region" description="Helical" evidence="6">
    <location>
        <begin position="384"/>
        <end position="413"/>
    </location>
</feature>
<accession>A0AAN8VTQ9</accession>
<name>A0AAN8VTQ9_9MAGN</name>
<feature type="transmembrane region" description="Helical" evidence="6">
    <location>
        <begin position="434"/>
        <end position="454"/>
    </location>
</feature>